<dbReference type="PANTHER" id="PTHR23254">
    <property type="entry name" value="EIF4G DOMAIN PROTEIN"/>
    <property type="match status" value="1"/>
</dbReference>
<evidence type="ECO:0000313" key="3">
    <source>
        <dbReference type="RefSeq" id="XP_022249934.1"/>
    </source>
</evidence>
<dbReference type="InterPro" id="IPR016024">
    <property type="entry name" value="ARM-type_fold"/>
</dbReference>
<name>A0ABM1T228_LIMPO</name>
<evidence type="ECO:0000256" key="1">
    <source>
        <dbReference type="SAM" id="MobiDB-lite"/>
    </source>
</evidence>
<organism evidence="2 3">
    <name type="scientific">Limulus polyphemus</name>
    <name type="common">Atlantic horseshoe crab</name>
    <dbReference type="NCBI Taxonomy" id="6850"/>
    <lineage>
        <taxon>Eukaryota</taxon>
        <taxon>Metazoa</taxon>
        <taxon>Ecdysozoa</taxon>
        <taxon>Arthropoda</taxon>
        <taxon>Chelicerata</taxon>
        <taxon>Merostomata</taxon>
        <taxon>Xiphosura</taxon>
        <taxon>Limulidae</taxon>
        <taxon>Limulus</taxon>
    </lineage>
</organism>
<dbReference type="SUPFAM" id="SSF48371">
    <property type="entry name" value="ARM repeat"/>
    <property type="match status" value="1"/>
</dbReference>
<proteinExistence type="predicted"/>
<dbReference type="PANTHER" id="PTHR23254:SF16">
    <property type="entry name" value="CBP80_20-DEPENDENT TRANSLATION INITIATION FACTOR"/>
    <property type="match status" value="1"/>
</dbReference>
<gene>
    <name evidence="3" type="primary">LOC106466247</name>
</gene>
<accession>A0ABM1T228</accession>
<protein>
    <submittedName>
        <fullName evidence="3">CBP80/20-dependent translation initiation factor-like</fullName>
    </submittedName>
</protein>
<dbReference type="RefSeq" id="XP_022249934.1">
    <property type="nucleotide sequence ID" value="XM_022394226.1"/>
</dbReference>
<reference evidence="3" key="1">
    <citation type="submission" date="2025-08" db="UniProtKB">
        <authorList>
            <consortium name="RefSeq"/>
        </authorList>
    </citation>
    <scope>IDENTIFICATION</scope>
    <source>
        <tissue evidence="3">Muscle</tissue>
    </source>
</reference>
<evidence type="ECO:0000313" key="2">
    <source>
        <dbReference type="Proteomes" id="UP000694941"/>
    </source>
</evidence>
<dbReference type="InterPro" id="IPR051367">
    <property type="entry name" value="mRNA_TranslReg/HistoneTransl"/>
</dbReference>
<keyword evidence="2" id="KW-1185">Reference proteome</keyword>
<dbReference type="GeneID" id="106466247"/>
<dbReference type="Gene3D" id="1.25.40.180">
    <property type="match status" value="1"/>
</dbReference>
<dbReference type="Proteomes" id="UP000694941">
    <property type="component" value="Unplaced"/>
</dbReference>
<sequence length="261" mass="29564">MAGRGRGWSRGQKKDDTPVGQPLRQPAAKPTNCEDPDLADISSNLDKLRLSTEKDLIIDEGLVLTVIDGIKTLIKNEKSLSKVVAFLHHFSQKQRSTSEIIAVVCGHLSCFEAGDAKFRNLLLEKLQKDFQDYKSIQKEDPEKFLCNVTFLCEVFCNVRLKDGSPLKILSVPVLEYLKEILDYQTETGLVVFIEQFKKNGPELQELAKDEVESLLLKLRKILITKDLGTRCRASLLELLEMFLRDWKPLGAAVDNLYRNLS</sequence>
<feature type="region of interest" description="Disordered" evidence="1">
    <location>
        <begin position="1"/>
        <end position="36"/>
    </location>
</feature>